<feature type="transmembrane region" description="Helical" evidence="1">
    <location>
        <begin position="154"/>
        <end position="173"/>
    </location>
</feature>
<dbReference type="GO" id="GO:0080120">
    <property type="term" value="P:CAAX-box protein maturation"/>
    <property type="evidence" value="ECO:0007669"/>
    <property type="project" value="UniProtKB-ARBA"/>
</dbReference>
<dbReference type="EMBL" id="FNFY01000006">
    <property type="protein sequence ID" value="SDK63732.1"/>
    <property type="molecule type" value="Genomic_DNA"/>
</dbReference>
<feature type="transmembrane region" description="Helical" evidence="1">
    <location>
        <begin position="89"/>
        <end position="106"/>
    </location>
</feature>
<name>A0A1G9DII6_9BACL</name>
<feature type="transmembrane region" description="Helical" evidence="1">
    <location>
        <begin position="12"/>
        <end position="30"/>
    </location>
</feature>
<keyword evidence="4" id="KW-1185">Reference proteome</keyword>
<dbReference type="STRING" id="576118.SAMN05216216_10619"/>
<keyword evidence="1" id="KW-0812">Transmembrane</keyword>
<keyword evidence="1" id="KW-0472">Membrane</keyword>
<keyword evidence="3" id="KW-0645">Protease</keyword>
<evidence type="ECO:0000259" key="2">
    <source>
        <dbReference type="Pfam" id="PF02517"/>
    </source>
</evidence>
<evidence type="ECO:0000313" key="3">
    <source>
        <dbReference type="EMBL" id="SDK63732.1"/>
    </source>
</evidence>
<organism evidence="3 4">
    <name type="scientific">Lacicoccus qingdaonensis</name>
    <dbReference type="NCBI Taxonomy" id="576118"/>
    <lineage>
        <taxon>Bacteria</taxon>
        <taxon>Bacillati</taxon>
        <taxon>Bacillota</taxon>
        <taxon>Bacilli</taxon>
        <taxon>Bacillales</taxon>
        <taxon>Salinicoccaceae</taxon>
        <taxon>Lacicoccus</taxon>
    </lineage>
</organism>
<accession>A0A1G9DII6</accession>
<dbReference type="InterPro" id="IPR003675">
    <property type="entry name" value="Rce1/LyrA-like_dom"/>
</dbReference>
<reference evidence="4" key="1">
    <citation type="submission" date="2016-10" db="EMBL/GenBank/DDBJ databases">
        <authorList>
            <person name="Varghese N."/>
            <person name="Submissions S."/>
        </authorList>
    </citation>
    <scope>NUCLEOTIDE SEQUENCE [LARGE SCALE GENOMIC DNA]</scope>
    <source>
        <strain evidence="4">CGMCC 1.8895</strain>
    </source>
</reference>
<dbReference type="RefSeq" id="WP_176754063.1">
    <property type="nucleotide sequence ID" value="NZ_FNFY01000006.1"/>
</dbReference>
<dbReference type="AlphaFoldDB" id="A0A1G9DII6"/>
<dbReference type="PANTHER" id="PTHR43592:SF15">
    <property type="entry name" value="CAAX AMINO TERMINAL PROTEASE FAMILY PROTEIN"/>
    <property type="match status" value="1"/>
</dbReference>
<dbReference type="GO" id="GO:0004175">
    <property type="term" value="F:endopeptidase activity"/>
    <property type="evidence" value="ECO:0007669"/>
    <property type="project" value="UniProtKB-ARBA"/>
</dbReference>
<keyword evidence="1" id="KW-1133">Transmembrane helix</keyword>
<feature type="domain" description="CAAX prenyl protease 2/Lysostaphin resistance protein A-like" evidence="2">
    <location>
        <begin position="190"/>
        <end position="285"/>
    </location>
</feature>
<feature type="transmembrane region" description="Helical" evidence="1">
    <location>
        <begin position="50"/>
        <end position="68"/>
    </location>
</feature>
<gene>
    <name evidence="3" type="ORF">SAMN05216216_10619</name>
</gene>
<proteinExistence type="predicted"/>
<dbReference type="GO" id="GO:0006508">
    <property type="term" value="P:proteolysis"/>
    <property type="evidence" value="ECO:0007669"/>
    <property type="project" value="UniProtKB-KW"/>
</dbReference>
<feature type="transmembrane region" description="Helical" evidence="1">
    <location>
        <begin position="217"/>
        <end position="235"/>
    </location>
</feature>
<feature type="transmembrane region" description="Helical" evidence="1">
    <location>
        <begin position="247"/>
        <end position="266"/>
    </location>
</feature>
<feature type="transmembrane region" description="Helical" evidence="1">
    <location>
        <begin position="112"/>
        <end position="133"/>
    </location>
</feature>
<feature type="transmembrane region" description="Helical" evidence="1">
    <location>
        <begin position="273"/>
        <end position="293"/>
    </location>
</feature>
<evidence type="ECO:0000256" key="1">
    <source>
        <dbReference type="SAM" id="Phobius"/>
    </source>
</evidence>
<dbReference type="PANTHER" id="PTHR43592">
    <property type="entry name" value="CAAX AMINO TERMINAL PROTEASE"/>
    <property type="match status" value="1"/>
</dbReference>
<evidence type="ECO:0000313" key="4">
    <source>
        <dbReference type="Proteomes" id="UP000199008"/>
    </source>
</evidence>
<sequence>MNNPQLMNNRYRWVVYGGFILIFIAAAWITIQNEGRIEFSADHDMTVPFWHNWIITGVLLLLILFLPGSSSDNNPFTSEDRKVLVTQSIILATLAVLLFIGLLLVPGNNLSIYLPIFIILLLFTAPVTMFSIYKEKRVKINILSSHSYLTGNQWLYPMIIMVVWMILYFFSPLGTPEGFGYEMDLIVLIIGASFTFLMHSVLEELFYRVWLQTRLEVLLGTWPAIMISSLLWAIWHMSIQGGGSADIAFSNVIVNQGVTGLFLGFLWAKYRNLWVLIIIHGLINFPLQILAGLF</sequence>
<feature type="transmembrane region" description="Helical" evidence="1">
    <location>
        <begin position="185"/>
        <end position="205"/>
    </location>
</feature>
<dbReference type="Pfam" id="PF02517">
    <property type="entry name" value="Rce1-like"/>
    <property type="match status" value="1"/>
</dbReference>
<dbReference type="Proteomes" id="UP000199008">
    <property type="component" value="Unassembled WGS sequence"/>
</dbReference>
<keyword evidence="3" id="KW-0378">Hydrolase</keyword>
<protein>
    <submittedName>
        <fullName evidence="3">CAAX protease self-immunity</fullName>
    </submittedName>
</protein>